<dbReference type="CDD" id="cd00112">
    <property type="entry name" value="LDLa"/>
    <property type="match status" value="1"/>
</dbReference>
<evidence type="ECO:0000259" key="3">
    <source>
        <dbReference type="Pfam" id="PF12999"/>
    </source>
</evidence>
<dbReference type="PANTHER" id="PTHR12630">
    <property type="entry name" value="N-LINKED OLIGOSACCHARIDE PROCESSING"/>
    <property type="match status" value="1"/>
</dbReference>
<sequence length="243" mass="27950">MAFPYLIRRLFRRKRFFGLIAGVGLIFLLYQFWLSIELSKRRNQVLKHQNIVSTKPYQKADAVIDVINGGILNGQKKYQQSNLHKKNSNLPQQSIEFQKKYSKDLNQAQHLEQMNHPFVLGVLSSQQKLYLPNQKGMFQCIQDKTQIPLDQVNDDFCDCLDGSDEPGTSACVNSRFYCTFQPMHHEGSLVIVSSRVNDGICDCCDGSDEWLGKQPPFHVQISELNQHRLGVYQVPCQNHCSNR</sequence>
<dbReference type="SUPFAM" id="SSF57424">
    <property type="entry name" value="LDL receptor-like module"/>
    <property type="match status" value="1"/>
</dbReference>
<evidence type="ECO:0000256" key="2">
    <source>
        <dbReference type="SAM" id="Phobius"/>
    </source>
</evidence>
<keyword evidence="2" id="KW-0472">Membrane</keyword>
<dbReference type="InterPro" id="IPR002172">
    <property type="entry name" value="LDrepeatLR_classA_rpt"/>
</dbReference>
<protein>
    <submittedName>
        <fullName evidence="5 6">Uncharacterized protein LOC106462122</fullName>
    </submittedName>
</protein>
<keyword evidence="1" id="KW-1015">Disulfide bond</keyword>
<keyword evidence="4" id="KW-1185">Reference proteome</keyword>
<keyword evidence="2" id="KW-0812">Transmembrane</keyword>
<keyword evidence="2" id="KW-1133">Transmembrane helix</keyword>
<feature type="transmembrane region" description="Helical" evidence="2">
    <location>
        <begin position="16"/>
        <end position="34"/>
    </location>
</feature>
<dbReference type="PANTHER" id="PTHR12630:SF1">
    <property type="entry name" value="GLUCOSIDASE 2 SUBUNIT BETA"/>
    <property type="match status" value="1"/>
</dbReference>
<dbReference type="GeneID" id="106462122"/>
<evidence type="ECO:0000313" key="4">
    <source>
        <dbReference type="Proteomes" id="UP000694941"/>
    </source>
</evidence>
<dbReference type="RefSeq" id="XP_022244981.1">
    <property type="nucleotide sequence ID" value="XM_022389273.1"/>
</dbReference>
<organism evidence="4 6">
    <name type="scientific">Limulus polyphemus</name>
    <name type="common">Atlantic horseshoe crab</name>
    <dbReference type="NCBI Taxonomy" id="6850"/>
    <lineage>
        <taxon>Eukaryota</taxon>
        <taxon>Metazoa</taxon>
        <taxon>Ecdysozoa</taxon>
        <taxon>Arthropoda</taxon>
        <taxon>Chelicerata</taxon>
        <taxon>Merostomata</taxon>
        <taxon>Xiphosura</taxon>
        <taxon>Limulidae</taxon>
        <taxon>Limulus</taxon>
    </lineage>
</organism>
<dbReference type="RefSeq" id="XP_022244980.1">
    <property type="nucleotide sequence ID" value="XM_022389272.1"/>
</dbReference>
<dbReference type="InterPro" id="IPR028146">
    <property type="entry name" value="PRKCSH_N"/>
</dbReference>
<evidence type="ECO:0000313" key="6">
    <source>
        <dbReference type="RefSeq" id="XP_022244981.1"/>
    </source>
</evidence>
<reference evidence="5 6" key="1">
    <citation type="submission" date="2025-05" db="UniProtKB">
        <authorList>
            <consortium name="RefSeq"/>
        </authorList>
    </citation>
    <scope>IDENTIFICATION</scope>
    <source>
        <tissue evidence="5 6">Muscle</tissue>
    </source>
</reference>
<accession>A0ABM1SMX5</accession>
<feature type="domain" description="Glucosidase II beta subunit N-terminal" evidence="3">
    <location>
        <begin position="117"/>
        <end position="215"/>
    </location>
</feature>
<proteinExistence type="predicted"/>
<name>A0ABM1SMX5_LIMPO</name>
<dbReference type="InterPro" id="IPR039794">
    <property type="entry name" value="Gtb1-like"/>
</dbReference>
<evidence type="ECO:0000256" key="1">
    <source>
        <dbReference type="ARBA" id="ARBA00023157"/>
    </source>
</evidence>
<gene>
    <name evidence="5 6" type="primary">LOC106462122</name>
</gene>
<evidence type="ECO:0000313" key="5">
    <source>
        <dbReference type="RefSeq" id="XP_022244980.1"/>
    </source>
</evidence>
<dbReference type="InterPro" id="IPR036055">
    <property type="entry name" value="LDL_receptor-like_sf"/>
</dbReference>
<dbReference type="Proteomes" id="UP000694941">
    <property type="component" value="Unplaced"/>
</dbReference>
<dbReference type="Pfam" id="PF12999">
    <property type="entry name" value="PRKCSH-like"/>
    <property type="match status" value="1"/>
</dbReference>